<reference evidence="1 2" key="1">
    <citation type="journal article" date="2005" name="BMC Genomics">
        <title>Bacterial genome adaptation to niches: divergence of the potential virulence genes in three Burkholderia species of different survival strategies.</title>
        <authorList>
            <person name="Kim H.S."/>
            <person name="Schell M.A."/>
            <person name="Yu Y."/>
            <person name="Ulrich R.L."/>
            <person name="Sarria S.H."/>
            <person name="Nierman W.C."/>
            <person name="DeShazer D."/>
        </authorList>
    </citation>
    <scope>NUCLEOTIDE SEQUENCE [LARGE SCALE GENOMIC DNA]</scope>
    <source>
        <strain evidence="2">ATCC 700388 / DSM 13276 / CCUG 48851 / CIP 106301 / E264</strain>
    </source>
</reference>
<dbReference type="EMBL" id="CP000086">
    <property type="protein sequence ID" value="ABC39313.1"/>
    <property type="molecule type" value="Genomic_DNA"/>
</dbReference>
<dbReference type="Proteomes" id="UP000001930">
    <property type="component" value="Chromosome I"/>
</dbReference>
<sequence>MTSPIRTARASLPSTNRLRSACGHACLATAAPAFRPGALNAIRRSRRRASDDIRCDAHRMSRDVPTFRVAHYAIHLAPHVLRFALRASHFAFRISHFAFRTQRVTPATHLIHDHRLCSHCANMKNP</sequence>
<dbReference type="AlphaFoldDB" id="Q2T1W4"/>
<dbReference type="KEGG" id="bte:BTH_I0277"/>
<organism evidence="1 2">
    <name type="scientific">Burkholderia thailandensis (strain ATCC 700388 / DSM 13276 / CCUG 48851 / CIP 106301 / E264)</name>
    <dbReference type="NCBI Taxonomy" id="271848"/>
    <lineage>
        <taxon>Bacteria</taxon>
        <taxon>Pseudomonadati</taxon>
        <taxon>Pseudomonadota</taxon>
        <taxon>Betaproteobacteria</taxon>
        <taxon>Burkholderiales</taxon>
        <taxon>Burkholderiaceae</taxon>
        <taxon>Burkholderia</taxon>
        <taxon>pseudomallei group</taxon>
    </lineage>
</organism>
<proteinExistence type="predicted"/>
<accession>Q2T1W4</accession>
<keyword evidence="2" id="KW-1185">Reference proteome</keyword>
<evidence type="ECO:0000313" key="2">
    <source>
        <dbReference type="Proteomes" id="UP000001930"/>
    </source>
</evidence>
<gene>
    <name evidence="1" type="ordered locus">BTH_I0277</name>
</gene>
<dbReference type="HOGENOM" id="CLU_1977437_0_0_4"/>
<protein>
    <submittedName>
        <fullName evidence="1">Uncharacterized protein</fullName>
    </submittedName>
</protein>
<evidence type="ECO:0000313" key="1">
    <source>
        <dbReference type="EMBL" id="ABC39313.1"/>
    </source>
</evidence>
<name>Q2T1W4_BURTA</name>